<evidence type="ECO:0000259" key="2">
    <source>
        <dbReference type="Pfam" id="PF13778"/>
    </source>
</evidence>
<keyword evidence="4" id="KW-1185">Reference proteome</keyword>
<comment type="caution">
    <text evidence="3">The sequence shown here is derived from an EMBL/GenBank/DDBJ whole genome shotgun (WGS) entry which is preliminary data.</text>
</comment>
<evidence type="ECO:0000313" key="4">
    <source>
        <dbReference type="Proteomes" id="UP001595826"/>
    </source>
</evidence>
<sequence>MTKIIFFCIFSFVFSSYSQDVKKHKWENRVLLVFTHIKNDEIFNKQISNLLKEKKGLTERKLIIYQFVKDQYSINFDSKWLLSSLKKSKYKTESENFKVVLIGLDGGIKLEQTSLLSTKKLFTIIDGMPMRRNEIRNK</sequence>
<evidence type="ECO:0000313" key="3">
    <source>
        <dbReference type="EMBL" id="MFC4268429.1"/>
    </source>
</evidence>
<dbReference type="RefSeq" id="WP_377408894.1">
    <property type="nucleotide sequence ID" value="NZ_JBHSCY010000001.1"/>
</dbReference>
<evidence type="ECO:0000256" key="1">
    <source>
        <dbReference type="ARBA" id="ARBA00022729"/>
    </source>
</evidence>
<accession>A0ABV8RAZ0</accession>
<reference evidence="4" key="1">
    <citation type="journal article" date="2019" name="Int. J. Syst. Evol. Microbiol.">
        <title>The Global Catalogue of Microorganisms (GCM) 10K type strain sequencing project: providing services to taxonomists for standard genome sequencing and annotation.</title>
        <authorList>
            <consortium name="The Broad Institute Genomics Platform"/>
            <consortium name="The Broad Institute Genome Sequencing Center for Infectious Disease"/>
            <person name="Wu L."/>
            <person name="Ma J."/>
        </authorList>
    </citation>
    <scope>NUCLEOTIDE SEQUENCE [LARGE SCALE GENOMIC DNA]</scope>
    <source>
        <strain evidence="4">CECT 8655</strain>
    </source>
</reference>
<dbReference type="EMBL" id="JBHSCY010000001">
    <property type="protein sequence ID" value="MFC4268429.1"/>
    <property type="molecule type" value="Genomic_DNA"/>
</dbReference>
<proteinExistence type="predicted"/>
<gene>
    <name evidence="3" type="ORF">ACFOWD_05885</name>
</gene>
<protein>
    <submittedName>
        <fullName evidence="3">DUF4174 domain-containing protein</fullName>
    </submittedName>
</protein>
<organism evidence="3 4">
    <name type="scientific">Polaribacter marinivivus</name>
    <dbReference type="NCBI Taxonomy" id="1524260"/>
    <lineage>
        <taxon>Bacteria</taxon>
        <taxon>Pseudomonadati</taxon>
        <taxon>Bacteroidota</taxon>
        <taxon>Flavobacteriia</taxon>
        <taxon>Flavobacteriales</taxon>
        <taxon>Flavobacteriaceae</taxon>
    </lineage>
</organism>
<name>A0ABV8RAZ0_9FLAO</name>
<dbReference type="Pfam" id="PF13778">
    <property type="entry name" value="DUF4174"/>
    <property type="match status" value="1"/>
</dbReference>
<feature type="domain" description="DUF4174" evidence="2">
    <location>
        <begin position="22"/>
        <end position="134"/>
    </location>
</feature>
<dbReference type="Proteomes" id="UP001595826">
    <property type="component" value="Unassembled WGS sequence"/>
</dbReference>
<keyword evidence="1" id="KW-0732">Signal</keyword>
<dbReference type="InterPro" id="IPR025232">
    <property type="entry name" value="DUF4174"/>
</dbReference>